<organism evidence="4 5">
    <name type="scientific">Acidiphilium cryptum (strain JF-5)</name>
    <dbReference type="NCBI Taxonomy" id="349163"/>
    <lineage>
        <taxon>Bacteria</taxon>
        <taxon>Pseudomonadati</taxon>
        <taxon>Pseudomonadota</taxon>
        <taxon>Alphaproteobacteria</taxon>
        <taxon>Acetobacterales</taxon>
        <taxon>Acidocellaceae</taxon>
        <taxon>Acidiphilium</taxon>
    </lineage>
</organism>
<dbReference type="CDD" id="cd03216">
    <property type="entry name" value="ABC_Carb_Monos_I"/>
    <property type="match status" value="1"/>
</dbReference>
<dbReference type="PANTHER" id="PTHR43790">
    <property type="entry name" value="CARBOHYDRATE TRANSPORT ATP-BINDING PROTEIN MG119-RELATED"/>
    <property type="match status" value="1"/>
</dbReference>
<dbReference type="GO" id="GO:0005524">
    <property type="term" value="F:ATP binding"/>
    <property type="evidence" value="ECO:0007669"/>
    <property type="project" value="UniProtKB-KW"/>
</dbReference>
<dbReference type="HOGENOM" id="CLU_000604_1_2_5"/>
<evidence type="ECO:0000313" key="5">
    <source>
        <dbReference type="Proteomes" id="UP000000245"/>
    </source>
</evidence>
<gene>
    <name evidence="4" type="ordered locus">Acry_1600</name>
</gene>
<reference evidence="4 5" key="1">
    <citation type="submission" date="2007-05" db="EMBL/GenBank/DDBJ databases">
        <title>Complete sequence of chromosome of Acidiphilium cryptum JF-5.</title>
        <authorList>
            <consortium name="US DOE Joint Genome Institute"/>
            <person name="Copeland A."/>
            <person name="Lucas S."/>
            <person name="Lapidus A."/>
            <person name="Barry K."/>
            <person name="Detter J.C."/>
            <person name="Glavina del Rio T."/>
            <person name="Hammon N."/>
            <person name="Israni S."/>
            <person name="Dalin E."/>
            <person name="Tice H."/>
            <person name="Pitluck S."/>
            <person name="Sims D."/>
            <person name="Brettin T."/>
            <person name="Bruce D."/>
            <person name="Han C."/>
            <person name="Schmutz J."/>
            <person name="Larimer F."/>
            <person name="Land M."/>
            <person name="Hauser L."/>
            <person name="Kyrpides N."/>
            <person name="Kim E."/>
            <person name="Magnuson T."/>
            <person name="Richardson P."/>
        </authorList>
    </citation>
    <scope>NUCLEOTIDE SEQUENCE [LARGE SCALE GENOMIC DNA]</scope>
    <source>
        <strain evidence="4 5">JF-5</strain>
    </source>
</reference>
<dbReference type="InterPro" id="IPR003439">
    <property type="entry name" value="ABC_transporter-like_ATP-bd"/>
</dbReference>
<dbReference type="PANTHER" id="PTHR43790:SF8">
    <property type="entry name" value="SUGAR ABC TRANSPORTER ATP-BINDING PROTEIN"/>
    <property type="match status" value="1"/>
</dbReference>
<evidence type="ECO:0000256" key="1">
    <source>
        <dbReference type="ARBA" id="ARBA00022741"/>
    </source>
</evidence>
<sequence length="260" mass="27958">MAEPILSLHGIAKHYGPVRALDAVDFEVAAGEIVSLVGDNGAGKSTMVKIMSGAVRPSAGEIRFAGRAVSFASPHDAREAGIETVYQDLAVVPELDAEANLFLGREWTGSGPISRFFLDKRRMRRAAEEHIASLKVNLKSTRQPVGLLSGGQRQSVAVARAILWGRKVVILDEPTAALGVRESRGVLDLVLELRARGFGVVMVSHSMPHIFEVSDRIFVLRHGRRAGFVERAAVTMNDVVGMITGVAVSESMTVREAGHS</sequence>
<evidence type="ECO:0000256" key="2">
    <source>
        <dbReference type="ARBA" id="ARBA00022840"/>
    </source>
</evidence>
<keyword evidence="2 4" id="KW-0067">ATP-binding</keyword>
<dbReference type="Proteomes" id="UP000000245">
    <property type="component" value="Chromosome"/>
</dbReference>
<dbReference type="STRING" id="349163.Acry_1600"/>
<dbReference type="PROSITE" id="PS50893">
    <property type="entry name" value="ABC_TRANSPORTER_2"/>
    <property type="match status" value="1"/>
</dbReference>
<dbReference type="InterPro" id="IPR027417">
    <property type="entry name" value="P-loop_NTPase"/>
</dbReference>
<evidence type="ECO:0000259" key="3">
    <source>
        <dbReference type="PROSITE" id="PS50893"/>
    </source>
</evidence>
<keyword evidence="5" id="KW-1185">Reference proteome</keyword>
<name>A5FYX4_ACICJ</name>
<dbReference type="RefSeq" id="WP_007421777.1">
    <property type="nucleotide sequence ID" value="NC_009484.1"/>
</dbReference>
<dbReference type="Gene3D" id="3.40.50.300">
    <property type="entry name" value="P-loop containing nucleotide triphosphate hydrolases"/>
    <property type="match status" value="1"/>
</dbReference>
<dbReference type="InterPro" id="IPR050107">
    <property type="entry name" value="ABC_carbohydrate_import_ATPase"/>
</dbReference>
<protein>
    <submittedName>
        <fullName evidence="4">Monosaccharide ABC transporter ATP-binding protein, CUT2 family</fullName>
    </submittedName>
</protein>
<dbReference type="SMART" id="SM00382">
    <property type="entry name" value="AAA"/>
    <property type="match status" value="1"/>
</dbReference>
<evidence type="ECO:0000313" key="4">
    <source>
        <dbReference type="EMBL" id="ABQ30806.1"/>
    </source>
</evidence>
<keyword evidence="1" id="KW-0547">Nucleotide-binding</keyword>
<dbReference type="InterPro" id="IPR003593">
    <property type="entry name" value="AAA+_ATPase"/>
</dbReference>
<dbReference type="AlphaFoldDB" id="A5FYX4"/>
<dbReference type="Pfam" id="PF00005">
    <property type="entry name" value="ABC_tran"/>
    <property type="match status" value="1"/>
</dbReference>
<proteinExistence type="predicted"/>
<accession>A5FYX4</accession>
<feature type="domain" description="ABC transporter" evidence="3">
    <location>
        <begin position="6"/>
        <end position="247"/>
    </location>
</feature>
<dbReference type="KEGG" id="acr:Acry_1600"/>
<dbReference type="eggNOG" id="COG1129">
    <property type="taxonomic scope" value="Bacteria"/>
</dbReference>
<dbReference type="EMBL" id="CP000697">
    <property type="protein sequence ID" value="ABQ30806.1"/>
    <property type="molecule type" value="Genomic_DNA"/>
</dbReference>
<dbReference type="GO" id="GO:0016887">
    <property type="term" value="F:ATP hydrolysis activity"/>
    <property type="evidence" value="ECO:0007669"/>
    <property type="project" value="InterPro"/>
</dbReference>
<dbReference type="SUPFAM" id="SSF52540">
    <property type="entry name" value="P-loop containing nucleoside triphosphate hydrolases"/>
    <property type="match status" value="1"/>
</dbReference>